<accession>A0A151SIG2</accession>
<dbReference type="PANTHER" id="PTHR37610:SF97">
    <property type="entry name" value="RETROTRANSPOSON GAG DOMAIN-CONTAINING PROTEIN"/>
    <property type="match status" value="1"/>
</dbReference>
<dbReference type="AlphaFoldDB" id="A0A151SIG2"/>
<evidence type="ECO:0000313" key="3">
    <source>
        <dbReference type="EMBL" id="KYP54558.1"/>
    </source>
</evidence>
<dbReference type="Gramene" id="C.cajan_00729.t">
    <property type="protein sequence ID" value="C.cajan_00729.t.cds1"/>
    <property type="gene ID" value="C.cajan_00729"/>
</dbReference>
<evidence type="ECO:0000313" key="4">
    <source>
        <dbReference type="Proteomes" id="UP000075243"/>
    </source>
</evidence>
<dbReference type="Pfam" id="PF14244">
    <property type="entry name" value="Retrotran_gag_3"/>
    <property type="match status" value="1"/>
</dbReference>
<gene>
    <name evidence="3" type="ORF">KK1_000749</name>
</gene>
<dbReference type="Proteomes" id="UP000075243">
    <property type="component" value="Chromosome 11"/>
</dbReference>
<name>A0A151SIG2_CAJCA</name>
<evidence type="ECO:0000259" key="2">
    <source>
        <dbReference type="Pfam" id="PF14244"/>
    </source>
</evidence>
<dbReference type="OMA" id="PECTCDI"/>
<evidence type="ECO:0000256" key="1">
    <source>
        <dbReference type="SAM" id="MobiDB-lite"/>
    </source>
</evidence>
<dbReference type="InterPro" id="IPR029472">
    <property type="entry name" value="Copia-like_N"/>
</dbReference>
<protein>
    <recommendedName>
        <fullName evidence="2">Retrotransposon Copia-like N-terminal domain-containing protein</fullName>
    </recommendedName>
</protein>
<feature type="region of interest" description="Disordered" evidence="1">
    <location>
        <begin position="1"/>
        <end position="21"/>
    </location>
</feature>
<dbReference type="PANTHER" id="PTHR37610">
    <property type="entry name" value="CCHC-TYPE DOMAIN-CONTAINING PROTEIN"/>
    <property type="match status" value="1"/>
</dbReference>
<keyword evidence="4" id="KW-1185">Reference proteome</keyword>
<organism evidence="3 4">
    <name type="scientific">Cajanus cajan</name>
    <name type="common">Pigeon pea</name>
    <name type="synonym">Cajanus indicus</name>
    <dbReference type="NCBI Taxonomy" id="3821"/>
    <lineage>
        <taxon>Eukaryota</taxon>
        <taxon>Viridiplantae</taxon>
        <taxon>Streptophyta</taxon>
        <taxon>Embryophyta</taxon>
        <taxon>Tracheophyta</taxon>
        <taxon>Spermatophyta</taxon>
        <taxon>Magnoliopsida</taxon>
        <taxon>eudicotyledons</taxon>
        <taxon>Gunneridae</taxon>
        <taxon>Pentapetalae</taxon>
        <taxon>rosids</taxon>
        <taxon>fabids</taxon>
        <taxon>Fabales</taxon>
        <taxon>Fabaceae</taxon>
        <taxon>Papilionoideae</taxon>
        <taxon>50 kb inversion clade</taxon>
        <taxon>NPAAA clade</taxon>
        <taxon>indigoferoid/millettioid clade</taxon>
        <taxon>Phaseoleae</taxon>
        <taxon>Cajanus</taxon>
    </lineage>
</organism>
<reference evidence="3 4" key="1">
    <citation type="journal article" date="2012" name="Nat. Biotechnol.">
        <title>Draft genome sequence of pigeonpea (Cajanus cajan), an orphan legume crop of resource-poor farmers.</title>
        <authorList>
            <person name="Varshney R.K."/>
            <person name="Chen W."/>
            <person name="Li Y."/>
            <person name="Bharti A.K."/>
            <person name="Saxena R.K."/>
            <person name="Schlueter J.A."/>
            <person name="Donoghue M.T."/>
            <person name="Azam S."/>
            <person name="Fan G."/>
            <person name="Whaley A.M."/>
            <person name="Farmer A.D."/>
            <person name="Sheridan J."/>
            <person name="Iwata A."/>
            <person name="Tuteja R."/>
            <person name="Penmetsa R.V."/>
            <person name="Wu W."/>
            <person name="Upadhyaya H.D."/>
            <person name="Yang S.P."/>
            <person name="Shah T."/>
            <person name="Saxena K.B."/>
            <person name="Michael T."/>
            <person name="McCombie W.R."/>
            <person name="Yang B."/>
            <person name="Zhang G."/>
            <person name="Yang H."/>
            <person name="Wang J."/>
            <person name="Spillane C."/>
            <person name="Cook D.R."/>
            <person name="May G.D."/>
            <person name="Xu X."/>
            <person name="Jackson S.A."/>
        </authorList>
    </citation>
    <scope>NUCLEOTIDE SEQUENCE [LARGE SCALE GENOMIC DNA]</scope>
    <source>
        <strain evidence="4">cv. Asha</strain>
    </source>
</reference>
<proteinExistence type="predicted"/>
<dbReference type="EMBL" id="CM003613">
    <property type="protein sequence ID" value="KYP54558.1"/>
    <property type="molecule type" value="Genomic_DNA"/>
</dbReference>
<feature type="domain" description="Retrotransposon Copia-like N-terminal" evidence="2">
    <location>
        <begin position="37"/>
        <end position="80"/>
    </location>
</feature>
<sequence>MASEQKSKGPEKKTNNFVGKDEAAAITPSSPYYLGSFDNPGTPLVAVMLKGDNYRNWARSMRTALRAKKKLGFIDESIKKSTSTSPNYQHWERADSMVVAWIINSTDPILHGSISHAMTAKDIWLDLIEHYAQANAPRIHQLWRNLCLMQQETNVSVTKYYTKFKSIIDELRELQPLPECTCGAAKNLAQREEKHRVHLFLGGLDNDRFAHAKGIILNTDPLPSLRRVFNHVL</sequence>